<evidence type="ECO:0000313" key="2">
    <source>
        <dbReference type="Proteomes" id="UP001148737"/>
    </source>
</evidence>
<evidence type="ECO:0000313" key="1">
    <source>
        <dbReference type="EMBL" id="KAJ3474043.1"/>
    </source>
</evidence>
<protein>
    <submittedName>
        <fullName evidence="1">Uncharacterized protein</fullName>
    </submittedName>
</protein>
<dbReference type="Proteomes" id="UP001148737">
    <property type="component" value="Unassembled WGS sequence"/>
</dbReference>
<accession>A0ACC1QFP1</accession>
<comment type="caution">
    <text evidence="1">The sequence shown here is derived from an EMBL/GenBank/DDBJ whole genome shotgun (WGS) entry which is preliminary data.</text>
</comment>
<keyword evidence="2" id="KW-1185">Reference proteome</keyword>
<organism evidence="1 2">
    <name type="scientific">Lecanicillium saksenae</name>
    <dbReference type="NCBI Taxonomy" id="468837"/>
    <lineage>
        <taxon>Eukaryota</taxon>
        <taxon>Fungi</taxon>
        <taxon>Dikarya</taxon>
        <taxon>Ascomycota</taxon>
        <taxon>Pezizomycotina</taxon>
        <taxon>Sordariomycetes</taxon>
        <taxon>Hypocreomycetidae</taxon>
        <taxon>Hypocreales</taxon>
        <taxon>Cordycipitaceae</taxon>
        <taxon>Lecanicillium</taxon>
    </lineage>
</organism>
<name>A0ACC1QFP1_9HYPO</name>
<gene>
    <name evidence="1" type="ORF">NLG97_g10019</name>
</gene>
<sequence length="425" mass="48635">MAANIPWKTPHQVRRGHAGVSEVLRRAGTKLYPNSTAGNESLDTMTARRRRLFAEAEPPDWDYLQAIRYFFLIVRPSLAVQRGTQRTPHFQLADALKYITMIITTQLGQVGKSRGHLLRYGDGDGDAAAALWATHTRYLAKVIALVNKHIKLGTLEDKIQAIRWIDHLVLMDLCVESRLWKAHVDGLFAHAVRWDTTTPIRFHTLAYSTCTDEKLEILLSDANFSPDAPFPPRQKVLQIHITRLRRRAWTTSDETLARIIGDIFERLAGIDILRWASEVDGFDSPTNQILAEIHHDALWLYALLSLPRRAMLLWARTQPSLQPSAADDDEYDAYHKLYASRLLSRLRTVYPTLQYPRALDWPLIVGGVVALDNDDREFIDACLYSNWLRPVGFGHIILPLQKLRQFWEKHGRGGWDGCFYEPTPC</sequence>
<reference evidence="1" key="1">
    <citation type="submission" date="2022-07" db="EMBL/GenBank/DDBJ databases">
        <title>Genome Sequence of Lecanicillium saksenae.</title>
        <authorList>
            <person name="Buettner E."/>
        </authorList>
    </citation>
    <scope>NUCLEOTIDE SEQUENCE</scope>
    <source>
        <strain evidence="1">VT-O1</strain>
    </source>
</reference>
<proteinExistence type="predicted"/>
<dbReference type="EMBL" id="JANAKD010002288">
    <property type="protein sequence ID" value="KAJ3474043.1"/>
    <property type="molecule type" value="Genomic_DNA"/>
</dbReference>